<evidence type="ECO:0000313" key="1">
    <source>
        <dbReference type="EMBL" id="MFH4982845.1"/>
    </source>
</evidence>
<comment type="caution">
    <text evidence="1">The sequence shown here is derived from an EMBL/GenBank/DDBJ whole genome shotgun (WGS) entry which is preliminary data.</text>
</comment>
<accession>A0ABD6F1S5</accession>
<dbReference type="Gene3D" id="2.30.30.140">
    <property type="match status" value="1"/>
</dbReference>
<evidence type="ECO:0000313" key="2">
    <source>
        <dbReference type="Proteomes" id="UP001608902"/>
    </source>
</evidence>
<evidence type="ECO:0008006" key="3">
    <source>
        <dbReference type="Google" id="ProtNLM"/>
    </source>
</evidence>
<reference evidence="1 2" key="1">
    <citation type="submission" date="2024-08" db="EMBL/GenBank/DDBJ databases">
        <title>Gnathostoma spinigerum genome.</title>
        <authorList>
            <person name="Gonzalez-Bertolin B."/>
            <person name="Monzon S."/>
            <person name="Zaballos A."/>
            <person name="Jimenez P."/>
            <person name="Dekumyoy P."/>
            <person name="Varona S."/>
            <person name="Cuesta I."/>
            <person name="Sumanam S."/>
            <person name="Adisakwattana P."/>
            <person name="Gasser R.B."/>
            <person name="Hernandez-Gonzalez A."/>
            <person name="Young N.D."/>
            <person name="Perteguer M.J."/>
        </authorList>
    </citation>
    <scope>NUCLEOTIDE SEQUENCE [LARGE SCALE GENOMIC DNA]</scope>
    <source>
        <strain evidence="1">AL3</strain>
        <tissue evidence="1">Liver</tissue>
    </source>
</reference>
<keyword evidence="2" id="KW-1185">Reference proteome</keyword>
<sequence length="566" mass="65304">MLENSVLREEPCPSPSTIMKTFASGPEHLMVMIIALLAKMYDWPVAKDIEEHWDEIEEHPISTDDEYMESLTDFSKYSHEIFSDLCPPDLLDTSIESAVVCDTAAIDESVRYCESACAQLWKSVEILRNKVSQLLIEPDERIQCVDSEPNSSDEFQNQSCEETRRLYSEPRENSDGDDIHIVDVKTTDCYQMKANDPENLDEIPIGIMCLMRQIENSNFVRCQVVEKISSREYSAMLHDGREEIVDISRLARIRSIHLRCWEGVRVCALYEPKLDPHHQKAFYAGIVAVGPQHLSHDECLVFFDIGRDGFVAMRNVFVLAEQMYRKDSVAKTIDRVNNWQLVPKSRQRFIRYYLHQYPDWPLVPMKRKQNTQRVNVNRNGIPHSAFVLTTDRHLALLRFPRGSQLERNCVVIGCNRHVHDDEWIYRGSDRLQPIQAMILNLEKQRAALTGYGSNGPKFLSSRRSRRESRFVQSLEYSANKSRGLHTSLHANNGSQSWQPNDNSVYSVFSNDNDNDDEVCFIRQHAAYKALHSSQTIARSCSDSSLIRGSRKSRVFVSPFLRQQEIM</sequence>
<gene>
    <name evidence="1" type="ORF">AB6A40_009554</name>
</gene>
<organism evidence="1 2">
    <name type="scientific">Gnathostoma spinigerum</name>
    <dbReference type="NCBI Taxonomy" id="75299"/>
    <lineage>
        <taxon>Eukaryota</taxon>
        <taxon>Metazoa</taxon>
        <taxon>Ecdysozoa</taxon>
        <taxon>Nematoda</taxon>
        <taxon>Chromadorea</taxon>
        <taxon>Rhabditida</taxon>
        <taxon>Spirurina</taxon>
        <taxon>Gnathostomatomorpha</taxon>
        <taxon>Gnathostomatoidea</taxon>
        <taxon>Gnathostomatidae</taxon>
        <taxon>Gnathostoma</taxon>
    </lineage>
</organism>
<dbReference type="Proteomes" id="UP001608902">
    <property type="component" value="Unassembled WGS sequence"/>
</dbReference>
<dbReference type="AlphaFoldDB" id="A0ABD6F1S5"/>
<dbReference type="EMBL" id="JBGFUD010010267">
    <property type="protein sequence ID" value="MFH4982845.1"/>
    <property type="molecule type" value="Genomic_DNA"/>
</dbReference>
<proteinExistence type="predicted"/>
<name>A0ABD6F1S5_9BILA</name>
<protein>
    <recommendedName>
        <fullName evidence="3">Tudor domain-containing protein</fullName>
    </recommendedName>
</protein>